<keyword evidence="2" id="KW-1185">Reference proteome</keyword>
<protein>
    <submittedName>
        <fullName evidence="3">Uncharacterized protein</fullName>
    </submittedName>
</protein>
<dbReference type="WBParaSite" id="nRc.2.0.1.t31205-RA">
    <property type="protein sequence ID" value="nRc.2.0.1.t31205-RA"/>
    <property type="gene ID" value="nRc.2.0.1.g31205"/>
</dbReference>
<sequence>MRRTSPPGAIYLPVDYRLDRNILKHCYAACCRMKNCDIVKTAIRRRTARAANHSDNQRVPWEIEDHEDMTQTTF</sequence>
<accession>A0A915JYZ3</accession>
<proteinExistence type="predicted"/>
<reference evidence="3" key="1">
    <citation type="submission" date="2022-11" db="UniProtKB">
        <authorList>
            <consortium name="WormBaseParasite"/>
        </authorList>
    </citation>
    <scope>IDENTIFICATION</scope>
</reference>
<dbReference type="AlphaFoldDB" id="A0A915JYZ3"/>
<feature type="region of interest" description="Disordered" evidence="1">
    <location>
        <begin position="49"/>
        <end position="74"/>
    </location>
</feature>
<evidence type="ECO:0000313" key="3">
    <source>
        <dbReference type="WBParaSite" id="nRc.2.0.1.t31205-RA"/>
    </source>
</evidence>
<evidence type="ECO:0000256" key="1">
    <source>
        <dbReference type="SAM" id="MobiDB-lite"/>
    </source>
</evidence>
<evidence type="ECO:0000313" key="2">
    <source>
        <dbReference type="Proteomes" id="UP000887565"/>
    </source>
</evidence>
<name>A0A915JYZ3_ROMCU</name>
<dbReference type="Proteomes" id="UP000887565">
    <property type="component" value="Unplaced"/>
</dbReference>
<organism evidence="2 3">
    <name type="scientific">Romanomermis culicivorax</name>
    <name type="common">Nematode worm</name>
    <dbReference type="NCBI Taxonomy" id="13658"/>
    <lineage>
        <taxon>Eukaryota</taxon>
        <taxon>Metazoa</taxon>
        <taxon>Ecdysozoa</taxon>
        <taxon>Nematoda</taxon>
        <taxon>Enoplea</taxon>
        <taxon>Dorylaimia</taxon>
        <taxon>Mermithida</taxon>
        <taxon>Mermithoidea</taxon>
        <taxon>Mermithidae</taxon>
        <taxon>Romanomermis</taxon>
    </lineage>
</organism>